<dbReference type="EMBL" id="BGZK01000636">
    <property type="protein sequence ID" value="GBP53949.1"/>
    <property type="molecule type" value="Genomic_DNA"/>
</dbReference>
<dbReference type="InterPro" id="IPR036691">
    <property type="entry name" value="Endo/exonu/phosph_ase_sf"/>
</dbReference>
<feature type="region of interest" description="Disordered" evidence="1">
    <location>
        <begin position="75"/>
        <end position="163"/>
    </location>
</feature>
<name>A0A4C1WUP9_EUMVA</name>
<keyword evidence="4" id="KW-1185">Reference proteome</keyword>
<dbReference type="AlphaFoldDB" id="A0A4C1WUP9"/>
<protein>
    <submittedName>
        <fullName evidence="3">Probable RNA-directed DNA polymerase from transposon BS</fullName>
    </submittedName>
</protein>
<dbReference type="Gene3D" id="3.60.10.10">
    <property type="entry name" value="Endonuclease/exonuclease/phosphatase"/>
    <property type="match status" value="1"/>
</dbReference>
<reference evidence="3 4" key="1">
    <citation type="journal article" date="2019" name="Commun. Biol.">
        <title>The bagworm genome reveals a unique fibroin gene that provides high tensile strength.</title>
        <authorList>
            <person name="Kono N."/>
            <person name="Nakamura H."/>
            <person name="Ohtoshi R."/>
            <person name="Tomita M."/>
            <person name="Numata K."/>
            <person name="Arakawa K."/>
        </authorList>
    </citation>
    <scope>NUCLEOTIDE SEQUENCE [LARGE SCALE GENOMIC DNA]</scope>
</reference>
<keyword evidence="3" id="KW-0548">Nucleotidyltransferase</keyword>
<evidence type="ECO:0000256" key="1">
    <source>
        <dbReference type="SAM" id="MobiDB-lite"/>
    </source>
</evidence>
<feature type="compositionally biased region" description="Polar residues" evidence="1">
    <location>
        <begin position="422"/>
        <end position="433"/>
    </location>
</feature>
<evidence type="ECO:0000259" key="2">
    <source>
        <dbReference type="Pfam" id="PF03372"/>
    </source>
</evidence>
<evidence type="ECO:0000313" key="3">
    <source>
        <dbReference type="EMBL" id="GBP53949.1"/>
    </source>
</evidence>
<keyword evidence="3" id="KW-0695">RNA-directed DNA polymerase</keyword>
<feature type="compositionally biased region" description="Basic and acidic residues" evidence="1">
    <location>
        <begin position="394"/>
        <end position="406"/>
    </location>
</feature>
<keyword evidence="3" id="KW-0808">Transferase</keyword>
<dbReference type="InterPro" id="IPR005135">
    <property type="entry name" value="Endo/exonuclease/phosphatase"/>
</dbReference>
<dbReference type="Pfam" id="PF03372">
    <property type="entry name" value="Exo_endo_phos"/>
    <property type="match status" value="1"/>
</dbReference>
<organism evidence="3 4">
    <name type="scientific">Eumeta variegata</name>
    <name type="common">Bagworm moth</name>
    <name type="synonym">Eumeta japonica</name>
    <dbReference type="NCBI Taxonomy" id="151549"/>
    <lineage>
        <taxon>Eukaryota</taxon>
        <taxon>Metazoa</taxon>
        <taxon>Ecdysozoa</taxon>
        <taxon>Arthropoda</taxon>
        <taxon>Hexapoda</taxon>
        <taxon>Insecta</taxon>
        <taxon>Pterygota</taxon>
        <taxon>Neoptera</taxon>
        <taxon>Endopterygota</taxon>
        <taxon>Lepidoptera</taxon>
        <taxon>Glossata</taxon>
        <taxon>Ditrysia</taxon>
        <taxon>Tineoidea</taxon>
        <taxon>Psychidae</taxon>
        <taxon>Oiketicinae</taxon>
        <taxon>Eumeta</taxon>
    </lineage>
</organism>
<feature type="compositionally biased region" description="Low complexity" evidence="1">
    <location>
        <begin position="145"/>
        <end position="157"/>
    </location>
</feature>
<sequence length="433" mass="47879">MMTELPHMGITERALAEVEPTLEGRRRRRWRKRRRKVQFPLLNRGIRRSPEGSVLTSRPGSCDVDSSIAAQVNAHSRGQTCDDAAAADSTTEGGTTTRDASDNPDLQMALPINQSSQPPERMDPNTWLTDGADGDPPDHHGGSGPNSNSAASTAPHPGRTPTSLRVMYLNAGGISGKTQDLQTLVQSQNIHVVLLGETKLRPRQELQLPNFFVYRRDEVSPQGIAYRGMLYSCEDHTPKILAGDLNATHTVWGSRVLSPAGRQLLQDAEDYGYDILGPDTPSHVPTDPRFGADVLDIVLYHRLPFPIHVKVLYDMDTQHLPILITLGTTAHLTPARPQAHRTNWSAYQRALEELHIVKSFSSPEKVDSAASRLNHEIQTALWARTRCPRVKRDLNRVPLEPDKRYGLSEAPPGKRRLDRQARTGSPCTSSVAA</sequence>
<feature type="region of interest" description="Disordered" evidence="1">
    <location>
        <begin position="394"/>
        <end position="433"/>
    </location>
</feature>
<dbReference type="OrthoDB" id="412981at2759"/>
<proteinExistence type="predicted"/>
<dbReference type="SUPFAM" id="SSF56219">
    <property type="entry name" value="DNase I-like"/>
    <property type="match status" value="1"/>
</dbReference>
<accession>A0A4C1WUP9</accession>
<dbReference type="Proteomes" id="UP000299102">
    <property type="component" value="Unassembled WGS sequence"/>
</dbReference>
<comment type="caution">
    <text evidence="3">The sequence shown here is derived from an EMBL/GenBank/DDBJ whole genome shotgun (WGS) entry which is preliminary data.</text>
</comment>
<evidence type="ECO:0000313" key="4">
    <source>
        <dbReference type="Proteomes" id="UP000299102"/>
    </source>
</evidence>
<feature type="domain" description="Endonuclease/exonuclease/phosphatase" evidence="2">
    <location>
        <begin position="168"/>
        <end position="308"/>
    </location>
</feature>
<gene>
    <name evidence="3" type="primary">RTase</name>
    <name evidence="3" type="ORF">EVAR_96627_1</name>
</gene>
<feature type="compositionally biased region" description="Low complexity" evidence="1">
    <location>
        <begin position="82"/>
        <end position="98"/>
    </location>
</feature>
<dbReference type="GO" id="GO:0003964">
    <property type="term" value="F:RNA-directed DNA polymerase activity"/>
    <property type="evidence" value="ECO:0007669"/>
    <property type="project" value="UniProtKB-KW"/>
</dbReference>